<dbReference type="AlphaFoldDB" id="A0A7R9DXZ1"/>
<keyword evidence="3" id="KW-0732">Signal</keyword>
<dbReference type="EMBL" id="OB792715">
    <property type="protein sequence ID" value="CAD7423818.1"/>
    <property type="molecule type" value="Genomic_DNA"/>
</dbReference>
<dbReference type="SUPFAM" id="SSF53448">
    <property type="entry name" value="Nucleotide-diphospho-sugar transferases"/>
    <property type="match status" value="1"/>
</dbReference>
<sequence>MKLLVLQFLSVSLGLFLRTPTMAGGLFAIDKNYFYEIGAYDDQMEIWGGENLEMSFRVWQCGGSVEIVPCSHVGHLFRKSSPYSFPGGVGQVLYGNLARVALVWMDEWKEFYFRFNPEAAAMRDKETVRDRLELREKLKCKSFEWYLDNIWPQHFMPKDDRFFGMVGTLALHKQTYGCKNESSQGLTP</sequence>
<reference evidence="5" key="1">
    <citation type="submission" date="2020-11" db="EMBL/GenBank/DDBJ databases">
        <authorList>
            <person name="Tran Van P."/>
        </authorList>
    </citation>
    <scope>NUCLEOTIDE SEQUENCE</scope>
</reference>
<accession>A0A7R9DXZ1</accession>
<dbReference type="PANTHER" id="PTHR11675:SF118">
    <property type="entry name" value="POLYPEPTIDE N-ACETYLGALACTOSAMINYLTRANSFERASE 3"/>
    <property type="match status" value="1"/>
</dbReference>
<dbReference type="Pfam" id="PF02709">
    <property type="entry name" value="Glyco_transf_7C"/>
    <property type="match status" value="1"/>
</dbReference>
<keyword evidence="1" id="KW-0808">Transferase</keyword>
<keyword evidence="2" id="KW-1015">Disulfide bond</keyword>
<dbReference type="InterPro" id="IPR029044">
    <property type="entry name" value="Nucleotide-diphossugar_trans"/>
</dbReference>
<feature type="signal peptide" evidence="3">
    <location>
        <begin position="1"/>
        <end position="23"/>
    </location>
</feature>
<dbReference type="Gene3D" id="3.90.550.10">
    <property type="entry name" value="Spore Coat Polysaccharide Biosynthesis Protein SpsA, Chain A"/>
    <property type="match status" value="1"/>
</dbReference>
<evidence type="ECO:0000313" key="5">
    <source>
        <dbReference type="EMBL" id="CAD7423818.1"/>
    </source>
</evidence>
<proteinExistence type="predicted"/>
<gene>
    <name evidence="5" type="ORF">TMSB3V08_LOCUS793</name>
</gene>
<evidence type="ECO:0000256" key="2">
    <source>
        <dbReference type="ARBA" id="ARBA00023157"/>
    </source>
</evidence>
<name>A0A7R9DXZ1_9NEOP</name>
<evidence type="ECO:0000256" key="1">
    <source>
        <dbReference type="ARBA" id="ARBA00022679"/>
    </source>
</evidence>
<dbReference type="InterPro" id="IPR027791">
    <property type="entry name" value="Galactosyl_T_C"/>
</dbReference>
<organism evidence="5">
    <name type="scientific">Timema monikensis</name>
    <dbReference type="NCBI Taxonomy" id="170555"/>
    <lineage>
        <taxon>Eukaryota</taxon>
        <taxon>Metazoa</taxon>
        <taxon>Ecdysozoa</taxon>
        <taxon>Arthropoda</taxon>
        <taxon>Hexapoda</taxon>
        <taxon>Insecta</taxon>
        <taxon>Pterygota</taxon>
        <taxon>Neoptera</taxon>
        <taxon>Polyneoptera</taxon>
        <taxon>Phasmatodea</taxon>
        <taxon>Timematodea</taxon>
        <taxon>Timematoidea</taxon>
        <taxon>Timematidae</taxon>
        <taxon>Timema</taxon>
    </lineage>
</organism>
<dbReference type="GO" id="GO:0005794">
    <property type="term" value="C:Golgi apparatus"/>
    <property type="evidence" value="ECO:0007669"/>
    <property type="project" value="TreeGrafter"/>
</dbReference>
<dbReference type="GO" id="GO:0006493">
    <property type="term" value="P:protein O-linked glycosylation"/>
    <property type="evidence" value="ECO:0007669"/>
    <property type="project" value="TreeGrafter"/>
</dbReference>
<dbReference type="GO" id="GO:0004653">
    <property type="term" value="F:polypeptide N-acetylgalactosaminyltransferase activity"/>
    <property type="evidence" value="ECO:0007669"/>
    <property type="project" value="TreeGrafter"/>
</dbReference>
<dbReference type="PANTHER" id="PTHR11675">
    <property type="entry name" value="N-ACETYLGALACTOSAMINYLTRANSFERASE"/>
    <property type="match status" value="1"/>
</dbReference>
<feature type="domain" description="Galactosyltransferase C-terminal" evidence="4">
    <location>
        <begin position="17"/>
        <end position="74"/>
    </location>
</feature>
<evidence type="ECO:0000259" key="4">
    <source>
        <dbReference type="Pfam" id="PF02709"/>
    </source>
</evidence>
<protein>
    <recommendedName>
        <fullName evidence="4">Galactosyltransferase C-terminal domain-containing protein</fullName>
    </recommendedName>
</protein>
<evidence type="ECO:0000256" key="3">
    <source>
        <dbReference type="SAM" id="SignalP"/>
    </source>
</evidence>
<feature type="chain" id="PRO_5030775917" description="Galactosyltransferase C-terminal domain-containing protein" evidence="3">
    <location>
        <begin position="24"/>
        <end position="188"/>
    </location>
</feature>